<sequence>MDTHTGRRRTDTDAADRPADPAFERRLLAQVERLIAERGSVLAAQGRSLADLGDVEEFAERMVAALPTRHPYDESLGPFYDTAGLVTWLGVSRQAVADRVRRGTLLACRTADGHLLYPSLQFGRDGQVRPGVFEAVGEFTRRGVDGWAVALWLTTASEAFEGHSAVDFLVLHRSSAAAVQRVVEVATADAQSWVA</sequence>
<dbReference type="EMBL" id="VFOQ01000001">
    <property type="protein sequence ID" value="TQL60349.1"/>
    <property type="molecule type" value="Genomic_DNA"/>
</dbReference>
<keyword evidence="3" id="KW-1185">Reference proteome</keyword>
<protein>
    <submittedName>
        <fullName evidence="2">Uncharacterized protein</fullName>
    </submittedName>
</protein>
<dbReference type="OrthoDB" id="4965902at2"/>
<comment type="caution">
    <text evidence="2">The sequence shown here is derived from an EMBL/GenBank/DDBJ whole genome shotgun (WGS) entry which is preliminary data.</text>
</comment>
<dbReference type="AlphaFoldDB" id="A0A542ZJ72"/>
<accession>A0A542ZJ72</accession>
<gene>
    <name evidence="2" type="ORF">FB474_1734</name>
</gene>
<evidence type="ECO:0000313" key="3">
    <source>
        <dbReference type="Proteomes" id="UP000319514"/>
    </source>
</evidence>
<name>A0A542ZJ72_9MICO</name>
<dbReference type="RefSeq" id="WP_141788259.1">
    <property type="nucleotide sequence ID" value="NZ_BAAAKX010000021.1"/>
</dbReference>
<reference evidence="2 3" key="1">
    <citation type="submission" date="2019-06" db="EMBL/GenBank/DDBJ databases">
        <title>Sequencing the genomes of 1000 actinobacteria strains.</title>
        <authorList>
            <person name="Klenk H.-P."/>
        </authorList>
    </citation>
    <scope>NUCLEOTIDE SEQUENCE [LARGE SCALE GENOMIC DNA]</scope>
    <source>
        <strain evidence="2 3">DSM 18082</strain>
    </source>
</reference>
<organism evidence="2 3">
    <name type="scientific">Oryzihumus leptocrescens</name>
    <dbReference type="NCBI Taxonomy" id="297536"/>
    <lineage>
        <taxon>Bacteria</taxon>
        <taxon>Bacillati</taxon>
        <taxon>Actinomycetota</taxon>
        <taxon>Actinomycetes</taxon>
        <taxon>Micrococcales</taxon>
        <taxon>Intrasporangiaceae</taxon>
        <taxon>Oryzihumus</taxon>
    </lineage>
</organism>
<proteinExistence type="predicted"/>
<evidence type="ECO:0000313" key="2">
    <source>
        <dbReference type="EMBL" id="TQL60349.1"/>
    </source>
</evidence>
<evidence type="ECO:0000256" key="1">
    <source>
        <dbReference type="SAM" id="MobiDB-lite"/>
    </source>
</evidence>
<dbReference type="Proteomes" id="UP000319514">
    <property type="component" value="Unassembled WGS sequence"/>
</dbReference>
<feature type="region of interest" description="Disordered" evidence="1">
    <location>
        <begin position="1"/>
        <end position="21"/>
    </location>
</feature>